<protein>
    <submittedName>
        <fullName evidence="1">Uncharacterized protein 040</fullName>
    </submittedName>
</protein>
<gene>
    <name evidence="1" type="primary">040</name>
</gene>
<accession>F8SJS2</accession>
<reference evidence="1 2" key="1">
    <citation type="journal article" date="2011" name="Microbiology">
        <title>The Pseudomonas aeruginosa generalized transducing phage phiPA3 is a new member of the phiKZ-like group of 'jumbo' phages, and infects model laboratory strains and clinical isolates from cystic fibrosis patients.</title>
        <authorList>
            <person name="Monson R."/>
            <person name="Foulds I."/>
            <person name="Foweraker J."/>
            <person name="Welch M."/>
            <person name="Salmond G.P."/>
        </authorList>
    </citation>
    <scope>NUCLEOTIDE SEQUENCE [LARGE SCALE GENOMIC DNA]</scope>
</reference>
<keyword evidence="2" id="KW-1185">Reference proteome</keyword>
<dbReference type="Proteomes" id="UP000008388">
    <property type="component" value="Segment"/>
</dbReference>
<dbReference type="GeneID" id="26643571"/>
<proteinExistence type="predicted"/>
<evidence type="ECO:0000313" key="1">
    <source>
        <dbReference type="EMBL" id="AEH03467.1"/>
    </source>
</evidence>
<evidence type="ECO:0000313" key="2">
    <source>
        <dbReference type="Proteomes" id="UP000008388"/>
    </source>
</evidence>
<dbReference type="EMBL" id="HQ630627">
    <property type="protein sequence ID" value="AEH03467.1"/>
    <property type="molecule type" value="Genomic_DNA"/>
</dbReference>
<organism evidence="1 2">
    <name type="scientific">Pseudomonas phage PhiPA3</name>
    <name type="common">Pseudomonas aeruginosa phage PhiPA3</name>
    <dbReference type="NCBI Taxonomy" id="998086"/>
    <lineage>
        <taxon>Viruses</taxon>
        <taxon>Duplodnaviria</taxon>
        <taxon>Heunggongvirae</taxon>
        <taxon>Uroviricota</taxon>
        <taxon>Caudoviricetes</taxon>
        <taxon>Chimalliviridae</taxon>
        <taxon>Miltoncavirus</taxon>
        <taxon>Miltoncavirus PhiPA3</taxon>
    </lineage>
</organism>
<organismHost>
    <name type="scientific">Pseudomonas aeruginosa</name>
    <dbReference type="NCBI Taxonomy" id="287"/>
</organismHost>
<name>F8SJS2_BPPA3</name>
<sequence>MNSLAIYIDAYEYVRFLDPGYIFAAAALGRDPLIEIIGSIACARSFDDVGDLDHEESIRLFLGYHSWDGNDEETEIIVDHIMTCARSIKAYIPDVGVTVLKKVIWDTLHEGGVLPKDKVLLLVNHYDEKEYTGEVVP</sequence>
<dbReference type="RefSeq" id="YP_009217123.1">
    <property type="nucleotide sequence ID" value="NC_028999.1"/>
</dbReference>
<dbReference type="KEGG" id="vg:26643571"/>